<evidence type="ECO:0000313" key="2">
    <source>
        <dbReference type="Proteomes" id="UP000483286"/>
    </source>
</evidence>
<keyword evidence="2" id="KW-1185">Reference proteome</keyword>
<organism evidence="1 2">
    <name type="scientific">Deinococcus arboris</name>
    <dbReference type="NCBI Taxonomy" id="2682977"/>
    <lineage>
        <taxon>Bacteria</taxon>
        <taxon>Thermotogati</taxon>
        <taxon>Deinococcota</taxon>
        <taxon>Deinococci</taxon>
        <taxon>Deinococcales</taxon>
        <taxon>Deinococcaceae</taxon>
        <taxon>Deinococcus</taxon>
    </lineage>
</organism>
<protein>
    <submittedName>
        <fullName evidence="1">Uncharacterized protein</fullName>
    </submittedName>
</protein>
<dbReference type="RefSeq" id="WP_157459169.1">
    <property type="nucleotide sequence ID" value="NZ_WQLB01000011.1"/>
</dbReference>
<reference evidence="1 2" key="1">
    <citation type="submission" date="2019-12" db="EMBL/GenBank/DDBJ databases">
        <title>Deinococcus sp. HMF7620 Genome sequencing and assembly.</title>
        <authorList>
            <person name="Kang H."/>
            <person name="Kim H."/>
            <person name="Joh K."/>
        </authorList>
    </citation>
    <scope>NUCLEOTIDE SEQUENCE [LARGE SCALE GENOMIC DNA]</scope>
    <source>
        <strain evidence="1 2">HMF7620</strain>
    </source>
</reference>
<dbReference type="AlphaFoldDB" id="A0A7C9LU90"/>
<dbReference type="EMBL" id="WQLB01000011">
    <property type="protein sequence ID" value="MVN87120.1"/>
    <property type="molecule type" value="Genomic_DNA"/>
</dbReference>
<proteinExistence type="predicted"/>
<name>A0A7C9LU90_9DEIO</name>
<accession>A0A7C9LU90</accession>
<sequence>MTQVVPAQASSAHYGASGLADICPVLLHNDEQLYRLGQSLAVLFAHQGSSQRVRILILKDDPTNPLALQGDRLMRPGATLGLKAELRHQQHLQARCSAALGADPTPVDLLTRDNQVFELVNGEEQSRVSSAALALAAAIDSASRAPAAKPVSGLGRLFRKPQDDAPLSSDKGAVQRTLEELREAVKGLRVTPFATLTLEWDDVPDLS</sequence>
<dbReference type="Proteomes" id="UP000483286">
    <property type="component" value="Unassembled WGS sequence"/>
</dbReference>
<comment type="caution">
    <text evidence="1">The sequence shown here is derived from an EMBL/GenBank/DDBJ whole genome shotgun (WGS) entry which is preliminary data.</text>
</comment>
<evidence type="ECO:0000313" key="1">
    <source>
        <dbReference type="EMBL" id="MVN87120.1"/>
    </source>
</evidence>
<gene>
    <name evidence="1" type="ORF">GO986_10100</name>
</gene>